<accession>A0A0C5WP03</accession>
<reference evidence="1 2" key="1">
    <citation type="submission" date="2013-05" db="EMBL/GenBank/DDBJ databases">
        <title>Complete genome sequence of the lipase-producing bacterium Photobacterium gaetbulicola Gung47.</title>
        <authorList>
            <person name="Kim Y.-O."/>
        </authorList>
    </citation>
    <scope>NUCLEOTIDE SEQUENCE [LARGE SCALE GENOMIC DNA]</scope>
    <source>
        <strain evidence="1 2">Gung47</strain>
    </source>
</reference>
<dbReference type="STRING" id="658445.H744_1c1746"/>
<sequence>MPLHFLGLDHQPLLKIHVEHYSPSPGRFHNRLVSACHYAATLLNHVFRNSLAESECHFVEFHISIIISHRMVNECFGGEGSSIKVLNECKRKNVELGILDKVVFNKLPLRVGYYVILFGEKFLRILDELEKLQYELES</sequence>
<protein>
    <submittedName>
        <fullName evidence="1">Putative HxlR family transcriptional regulator</fullName>
    </submittedName>
</protein>
<dbReference type="HOGENOM" id="CLU_1853342_0_0_6"/>
<dbReference type="PATRIC" id="fig|658445.3.peg.1892"/>
<dbReference type="KEGG" id="pgb:H744_1c1746"/>
<gene>
    <name evidence="1" type="ORF">H744_1c1746</name>
</gene>
<dbReference type="Proteomes" id="UP000032303">
    <property type="component" value="Chromosome 1"/>
</dbReference>
<proteinExistence type="predicted"/>
<dbReference type="EMBL" id="CP005973">
    <property type="protein sequence ID" value="AJR06764.1"/>
    <property type="molecule type" value="Genomic_DNA"/>
</dbReference>
<evidence type="ECO:0000313" key="2">
    <source>
        <dbReference type="Proteomes" id="UP000032303"/>
    </source>
</evidence>
<keyword evidence="2" id="KW-1185">Reference proteome</keyword>
<evidence type="ECO:0000313" key="1">
    <source>
        <dbReference type="EMBL" id="AJR06764.1"/>
    </source>
</evidence>
<dbReference type="AlphaFoldDB" id="A0A0C5WP03"/>
<name>A0A0C5WP03_9GAMM</name>
<organism evidence="1 2">
    <name type="scientific">Photobacterium gaetbulicola Gung47</name>
    <dbReference type="NCBI Taxonomy" id="658445"/>
    <lineage>
        <taxon>Bacteria</taxon>
        <taxon>Pseudomonadati</taxon>
        <taxon>Pseudomonadota</taxon>
        <taxon>Gammaproteobacteria</taxon>
        <taxon>Vibrionales</taxon>
        <taxon>Vibrionaceae</taxon>
        <taxon>Photobacterium</taxon>
    </lineage>
</organism>